<protein>
    <submittedName>
        <fullName evidence="1">Uncharacterized protein</fullName>
    </submittedName>
</protein>
<evidence type="ECO:0000313" key="1">
    <source>
        <dbReference type="EMBL" id="KAK3065428.1"/>
    </source>
</evidence>
<evidence type="ECO:0000313" key="2">
    <source>
        <dbReference type="Proteomes" id="UP001186974"/>
    </source>
</evidence>
<keyword evidence="2" id="KW-1185">Reference proteome</keyword>
<sequence length="460" mass="52335">MAVPSSHSSFQIAFRTKKRAYAEPEDNDSELEAATSTRRSQSTTPAEPAAKRTDQTDTSTALRVRYYADQKELEAVQSELPILPLDMHLTDRHTYETQLNQYTDDASLVHMPLHLVRIMHYFNLNKDRSFSRGFLQTRWTIEQLQFIQSAGYELDEIDYKYGLACMEAHDTPNIFSRRDEYCRVFAARDRPPRLVTTEEIEALRKELHETDGDIEKRLAKDWKDNEDELFEDQVTDMAATISTLQMEARQDEDMQDVDSHSNSLENDHESIASDDEDLIQLADLRAYREGLVRLLGVHVNPSPTDQSLLKPTSTTAPPRIQEVESSDRAAEDDENAMDLDGPTPTLQQVIEEIKQAPKFKRARKPRFLRKDDGAPRSDHFIGDGSCDTIHPRLQAANAAIQQKAEEERKDDVGGLTNLFKITSLRMSAKNRSRMGRVVWGRASGLYGEGCPDVPSFAKID</sequence>
<gene>
    <name evidence="1" type="ORF">LTS18_009271</name>
</gene>
<comment type="caution">
    <text evidence="1">The sequence shown here is derived from an EMBL/GenBank/DDBJ whole genome shotgun (WGS) entry which is preliminary data.</text>
</comment>
<name>A0ACC3DDD1_9PEZI</name>
<reference evidence="1" key="1">
    <citation type="submission" date="2024-09" db="EMBL/GenBank/DDBJ databases">
        <title>Black Yeasts Isolated from many extreme environments.</title>
        <authorList>
            <person name="Coleine C."/>
            <person name="Stajich J.E."/>
            <person name="Selbmann L."/>
        </authorList>
    </citation>
    <scope>NUCLEOTIDE SEQUENCE</scope>
    <source>
        <strain evidence="1">CCFEE 5737</strain>
    </source>
</reference>
<accession>A0ACC3DDD1</accession>
<proteinExistence type="predicted"/>
<organism evidence="1 2">
    <name type="scientific">Coniosporium uncinatum</name>
    <dbReference type="NCBI Taxonomy" id="93489"/>
    <lineage>
        <taxon>Eukaryota</taxon>
        <taxon>Fungi</taxon>
        <taxon>Dikarya</taxon>
        <taxon>Ascomycota</taxon>
        <taxon>Pezizomycotina</taxon>
        <taxon>Dothideomycetes</taxon>
        <taxon>Dothideomycetes incertae sedis</taxon>
        <taxon>Coniosporium</taxon>
    </lineage>
</organism>
<dbReference type="Proteomes" id="UP001186974">
    <property type="component" value="Unassembled WGS sequence"/>
</dbReference>
<dbReference type="EMBL" id="JAWDJW010006336">
    <property type="protein sequence ID" value="KAK3065428.1"/>
    <property type="molecule type" value="Genomic_DNA"/>
</dbReference>